<proteinExistence type="predicted"/>
<dbReference type="AlphaFoldDB" id="A0A8H9MAD1"/>
<reference evidence="2" key="1">
    <citation type="journal article" date="2014" name="Int. J. Syst. Evol. Microbiol.">
        <title>Complete genome sequence of Corynebacterium casei LMG S-19264T (=DSM 44701T), isolated from a smear-ripened cheese.</title>
        <authorList>
            <consortium name="US DOE Joint Genome Institute (JGI-PGF)"/>
            <person name="Walter F."/>
            <person name="Albersmeier A."/>
            <person name="Kalinowski J."/>
            <person name="Ruckert C."/>
        </authorList>
    </citation>
    <scope>NUCLEOTIDE SEQUENCE</scope>
    <source>
        <strain evidence="2">CGMCC 4.7679</strain>
    </source>
</reference>
<reference evidence="2" key="2">
    <citation type="submission" date="2020-09" db="EMBL/GenBank/DDBJ databases">
        <authorList>
            <person name="Sun Q."/>
            <person name="Zhou Y."/>
        </authorList>
    </citation>
    <scope>NUCLEOTIDE SEQUENCE</scope>
    <source>
        <strain evidence="2">CGMCC 4.7679</strain>
    </source>
</reference>
<keyword evidence="3" id="KW-1185">Reference proteome</keyword>
<evidence type="ECO:0000256" key="1">
    <source>
        <dbReference type="SAM" id="MobiDB-lite"/>
    </source>
</evidence>
<comment type="caution">
    <text evidence="2">The sequence shown here is derived from an EMBL/GenBank/DDBJ whole genome shotgun (WGS) entry which is preliminary data.</text>
</comment>
<protein>
    <submittedName>
        <fullName evidence="2">Uncharacterized protein</fullName>
    </submittedName>
</protein>
<organism evidence="2 3">
    <name type="scientific">Amycolatopsis bartoniae</name>
    <dbReference type="NCBI Taxonomy" id="941986"/>
    <lineage>
        <taxon>Bacteria</taxon>
        <taxon>Bacillati</taxon>
        <taxon>Actinomycetota</taxon>
        <taxon>Actinomycetes</taxon>
        <taxon>Pseudonocardiales</taxon>
        <taxon>Pseudonocardiaceae</taxon>
        <taxon>Amycolatopsis</taxon>
    </lineage>
</organism>
<accession>A0A8H9MAD1</accession>
<dbReference type="Proteomes" id="UP000658656">
    <property type="component" value="Unassembled WGS sequence"/>
</dbReference>
<feature type="compositionally biased region" description="Low complexity" evidence="1">
    <location>
        <begin position="11"/>
        <end position="23"/>
    </location>
</feature>
<feature type="region of interest" description="Disordered" evidence="1">
    <location>
        <begin position="1"/>
        <end position="61"/>
    </location>
</feature>
<dbReference type="EMBL" id="BNAV01000004">
    <property type="protein sequence ID" value="GHF56588.1"/>
    <property type="molecule type" value="Genomic_DNA"/>
</dbReference>
<name>A0A8H9MAD1_9PSEU</name>
<evidence type="ECO:0000313" key="3">
    <source>
        <dbReference type="Proteomes" id="UP000658656"/>
    </source>
</evidence>
<evidence type="ECO:0000313" key="2">
    <source>
        <dbReference type="EMBL" id="GHF56588.1"/>
    </source>
</evidence>
<gene>
    <name evidence="2" type="ORF">GCM10017566_32190</name>
</gene>
<sequence length="61" mass="6307">MTGPESPVRVSSAAPDEPAAPRRASPDKSATANRFRTVIRSLSRGRKSGTAQRIDGALSGG</sequence>